<reference evidence="1 2" key="1">
    <citation type="submission" date="2019-01" db="EMBL/GenBank/DDBJ databases">
        <title>Ktedonosporobacter rubrisoli SCAWS-G2.</title>
        <authorList>
            <person name="Huang Y."/>
            <person name="Yan B."/>
        </authorList>
    </citation>
    <scope>NUCLEOTIDE SEQUENCE [LARGE SCALE GENOMIC DNA]</scope>
    <source>
        <strain evidence="1 2">SCAWS-G2</strain>
    </source>
</reference>
<dbReference type="PANTHER" id="PTHR36932:SF1">
    <property type="entry name" value="CAPSULAR POLYSACCHARIDE BIOSYNTHESIS PROTEIN"/>
    <property type="match status" value="1"/>
</dbReference>
<dbReference type="EMBL" id="CP035758">
    <property type="protein sequence ID" value="QBD80861.1"/>
    <property type="molecule type" value="Genomic_DNA"/>
</dbReference>
<dbReference type="GO" id="GO:0016874">
    <property type="term" value="F:ligase activity"/>
    <property type="evidence" value="ECO:0007669"/>
    <property type="project" value="UniProtKB-KW"/>
</dbReference>
<evidence type="ECO:0000313" key="1">
    <source>
        <dbReference type="EMBL" id="QBD80861.1"/>
    </source>
</evidence>
<keyword evidence="2" id="KW-1185">Reference proteome</keyword>
<accession>A0A4V0YZT7</accession>
<dbReference type="SUPFAM" id="SSF56801">
    <property type="entry name" value="Acetyl-CoA synthetase-like"/>
    <property type="match status" value="1"/>
</dbReference>
<protein>
    <submittedName>
        <fullName evidence="1">Phenylacetate--CoA ligase family protein</fullName>
    </submittedName>
</protein>
<dbReference type="PANTHER" id="PTHR36932">
    <property type="entry name" value="CAPSULAR POLYSACCHARIDE BIOSYNTHESIS PROTEIN"/>
    <property type="match status" value="1"/>
</dbReference>
<organism evidence="1 2">
    <name type="scientific">Ktedonosporobacter rubrisoli</name>
    <dbReference type="NCBI Taxonomy" id="2509675"/>
    <lineage>
        <taxon>Bacteria</taxon>
        <taxon>Bacillati</taxon>
        <taxon>Chloroflexota</taxon>
        <taxon>Ktedonobacteria</taxon>
        <taxon>Ktedonobacterales</taxon>
        <taxon>Ktedonosporobacteraceae</taxon>
        <taxon>Ktedonosporobacter</taxon>
    </lineage>
</organism>
<sequence>MDIKMTIDMLAKRRQIRAREHWTRERLETYQARSLRQLRDYAYAHSPFYQQFHKGLYEAPLEDLPALSKAMLMEHFDDLVTDRAIHLPDAQKFMTKQQANELYLGRYVVSGTSGSSGHPGVFLADRGEWLTLLAGALRAFEAAGIKFRLTHRLKLAMMTSTTAFHASTQGGASLGSWWMPVLNLAASEPVPVMVERLNAWQPEALLGYASLLRILADEQLAGRLHIKPHSMLSSSEVLTPETRRLVEQAWGKVLFNMYSSTECGLAAECNQHRGLHLQEDLVIVEVVDQNNRPVPPGVYGDKLLLTVLFKYTQPLIRYEMSDSVRLSAERCPCGRPFRLIDAIAGRSEEELSFAGAAGERVKIQPLVFNRIMDTLPVSGWQVVQQADDSLQLLLRGVHGELDDEELANTVRQALAEQGARMPAVAVKRVTSIPQSVAGKTPLIKSNR</sequence>
<dbReference type="Proteomes" id="UP000290365">
    <property type="component" value="Chromosome"/>
</dbReference>
<name>A0A4V0YZT7_KTERU</name>
<evidence type="ECO:0000313" key="2">
    <source>
        <dbReference type="Proteomes" id="UP000290365"/>
    </source>
</evidence>
<dbReference type="RefSeq" id="WP_129891923.1">
    <property type="nucleotide sequence ID" value="NZ_CP035758.1"/>
</dbReference>
<keyword evidence="1" id="KW-0436">Ligase</keyword>
<dbReference type="InterPro" id="IPR042099">
    <property type="entry name" value="ANL_N_sf"/>
</dbReference>
<proteinExistence type="predicted"/>
<dbReference type="KEGG" id="kbs:EPA93_34795"/>
<dbReference type="AlphaFoldDB" id="A0A4V0YZT7"/>
<dbReference type="Gene3D" id="3.40.50.12780">
    <property type="entry name" value="N-terminal domain of ligase-like"/>
    <property type="match status" value="1"/>
</dbReference>
<gene>
    <name evidence="1" type="ORF">EPA93_34795</name>
</gene>
<dbReference type="OrthoDB" id="580775at2"/>
<dbReference type="InterPro" id="IPR053158">
    <property type="entry name" value="CapK_Type1_Caps_Biosynth"/>
</dbReference>